<gene>
    <name evidence="2" type="ORF">SAMN04488542_101128</name>
</gene>
<sequence length="161" mass="18000">MFTINRAIRVPFIVLILAFICGCTAQVPVSDRNGLKPHLNVDLQVTSATDAYHTNKFSIFLTQEDVPYRDAAQVQFEVWPEGNKDAVIKVDGKQSSSGLYTASYSFSEEGIYIVKGHVSTQEYQVMPSKRFAVGNEAVEELIAQEQASESEMDHTHAEHHH</sequence>
<organism evidence="2 3">
    <name type="scientific">Fontibacillus panacisegetis</name>
    <dbReference type="NCBI Taxonomy" id="670482"/>
    <lineage>
        <taxon>Bacteria</taxon>
        <taxon>Bacillati</taxon>
        <taxon>Bacillota</taxon>
        <taxon>Bacilli</taxon>
        <taxon>Bacillales</taxon>
        <taxon>Paenibacillaceae</taxon>
        <taxon>Fontibacillus</taxon>
    </lineage>
</organism>
<dbReference type="STRING" id="670482.SAMN04488542_101128"/>
<proteinExistence type="predicted"/>
<dbReference type="AlphaFoldDB" id="A0A1G7EAK3"/>
<dbReference type="InterPro" id="IPR032693">
    <property type="entry name" value="YtkA-like_dom"/>
</dbReference>
<reference evidence="2 3" key="1">
    <citation type="submission" date="2016-10" db="EMBL/GenBank/DDBJ databases">
        <authorList>
            <person name="de Groot N.N."/>
        </authorList>
    </citation>
    <scope>NUCLEOTIDE SEQUENCE [LARGE SCALE GENOMIC DNA]</scope>
    <source>
        <strain evidence="2 3">DSM 28129</strain>
    </source>
</reference>
<keyword evidence="3" id="KW-1185">Reference proteome</keyword>
<name>A0A1G7EAK3_9BACL</name>
<dbReference type="Pfam" id="PF13115">
    <property type="entry name" value="YtkA"/>
    <property type="match status" value="1"/>
</dbReference>
<evidence type="ECO:0000313" key="3">
    <source>
        <dbReference type="Proteomes" id="UP000198972"/>
    </source>
</evidence>
<evidence type="ECO:0000259" key="1">
    <source>
        <dbReference type="Pfam" id="PF13115"/>
    </source>
</evidence>
<protein>
    <submittedName>
        <fullName evidence="2">YtkA-like</fullName>
    </submittedName>
</protein>
<dbReference type="EMBL" id="FNBG01000001">
    <property type="protein sequence ID" value="SDE60711.1"/>
    <property type="molecule type" value="Genomic_DNA"/>
</dbReference>
<feature type="domain" description="YtkA-like" evidence="1">
    <location>
        <begin position="39"/>
        <end position="115"/>
    </location>
</feature>
<dbReference type="RefSeq" id="WP_091225855.1">
    <property type="nucleotide sequence ID" value="NZ_FNBG01000001.1"/>
</dbReference>
<evidence type="ECO:0000313" key="2">
    <source>
        <dbReference type="EMBL" id="SDE60711.1"/>
    </source>
</evidence>
<accession>A0A1G7EAK3</accession>
<dbReference type="Proteomes" id="UP000198972">
    <property type="component" value="Unassembled WGS sequence"/>
</dbReference>
<dbReference type="OrthoDB" id="2613301at2"/>
<dbReference type="PROSITE" id="PS51257">
    <property type="entry name" value="PROKAR_LIPOPROTEIN"/>
    <property type="match status" value="1"/>
</dbReference>